<reference evidence="2 3" key="2">
    <citation type="journal article" date="2012" name="Proc. Natl. Acad. Sci. U.S.A.">
        <title>Antigenic diversity is generated by distinct evolutionary mechanisms in African trypanosome species.</title>
        <authorList>
            <person name="Jackson A.P."/>
            <person name="Berry A."/>
            <person name="Aslett M."/>
            <person name="Allison H.C."/>
            <person name="Burton P."/>
            <person name="Vavrova-Anderson J."/>
            <person name="Brown R."/>
            <person name="Browne H."/>
            <person name="Corton N."/>
            <person name="Hauser H."/>
            <person name="Gamble J."/>
            <person name="Gilderthorp R."/>
            <person name="Marcello L."/>
            <person name="McQuillan J."/>
            <person name="Otto T.D."/>
            <person name="Quail M.A."/>
            <person name="Sanders M.J."/>
            <person name="van Tonder A."/>
            <person name="Ginger M.L."/>
            <person name="Field M.C."/>
            <person name="Barry J.D."/>
            <person name="Hertz-Fowler C."/>
            <person name="Berriman M."/>
        </authorList>
    </citation>
    <scope>NUCLEOTIDE SEQUENCE [LARGE SCALE GENOMIC DNA]</scope>
    <source>
        <strain evidence="2 3">IL3000</strain>
    </source>
</reference>
<evidence type="ECO:0000313" key="3">
    <source>
        <dbReference type="Proteomes" id="UP000000702"/>
    </source>
</evidence>
<dbReference type="EMBL" id="CAEQ01000484">
    <property type="protein sequence ID" value="CCD11845.1"/>
    <property type="molecule type" value="Genomic_DNA"/>
</dbReference>
<feature type="transmembrane region" description="Helical" evidence="1">
    <location>
        <begin position="21"/>
        <end position="40"/>
    </location>
</feature>
<comment type="caution">
    <text evidence="2">The sequence shown here is derived from an EMBL/GenBank/DDBJ whole genome shotgun (WGS) entry which is preliminary data.</text>
</comment>
<reference evidence="3" key="1">
    <citation type="submission" date="2011-07" db="EMBL/GenBank/DDBJ databases">
        <title>Divergent evolution of antigenic variation in African trypanosomes.</title>
        <authorList>
            <person name="Jackson A.P."/>
            <person name="Berry A."/>
            <person name="Allison H.C."/>
            <person name="Burton P."/>
            <person name="Anderson J."/>
            <person name="Aslett M."/>
            <person name="Brown R."/>
            <person name="Corton N."/>
            <person name="Harris D."/>
            <person name="Hauser H."/>
            <person name="Gamble J."/>
            <person name="Gilderthorp R."/>
            <person name="McQuillan J."/>
            <person name="Quail M.A."/>
            <person name="Sanders M."/>
            <person name="Van Tonder A."/>
            <person name="Ginger M.L."/>
            <person name="Donelson J.E."/>
            <person name="Field M.C."/>
            <person name="Barry J.D."/>
            <person name="Berriman M."/>
            <person name="Hertz-Fowler C."/>
        </authorList>
    </citation>
    <scope>NUCLEOTIDE SEQUENCE [LARGE SCALE GENOMIC DNA]</scope>
    <source>
        <strain evidence="3">IL3000</strain>
    </source>
</reference>
<proteinExistence type="predicted"/>
<dbReference type="AlphaFoldDB" id="F9W3W7"/>
<dbReference type="VEuPathDB" id="TriTrypDB:TcIL3000_0_27850"/>
<keyword evidence="1" id="KW-0812">Transmembrane</keyword>
<gene>
    <name evidence="2" type="ORF">TCIL3000_0_27850</name>
</gene>
<dbReference type="Proteomes" id="UP000000702">
    <property type="component" value="Unassembled WGS sequence"/>
</dbReference>
<sequence length="162" mass="17617">MRVGAAVLWHSGWCCHFIRMGISSLSTLIPFLSFLIRALLRCVAEWPQALGGFCGRFIALLAKRSRFHLTPTSEGPSVKGGAKLLASHRLGVWSGSIGQLISHWAFFLLTLFLIVFIDPKGIIPHGRSGGNASTQIASRGMVLWRSALERNPLPTKVPLGGD</sequence>
<keyword evidence="1" id="KW-1133">Transmembrane helix</keyword>
<name>F9W3W7_TRYCI</name>
<feature type="transmembrane region" description="Helical" evidence="1">
    <location>
        <begin position="97"/>
        <end position="117"/>
    </location>
</feature>
<keyword evidence="1" id="KW-0472">Membrane</keyword>
<keyword evidence="3" id="KW-1185">Reference proteome</keyword>
<organism evidence="2 3">
    <name type="scientific">Trypanosoma congolense (strain IL3000)</name>
    <dbReference type="NCBI Taxonomy" id="1068625"/>
    <lineage>
        <taxon>Eukaryota</taxon>
        <taxon>Discoba</taxon>
        <taxon>Euglenozoa</taxon>
        <taxon>Kinetoplastea</taxon>
        <taxon>Metakinetoplastina</taxon>
        <taxon>Trypanosomatida</taxon>
        <taxon>Trypanosomatidae</taxon>
        <taxon>Trypanosoma</taxon>
        <taxon>Nannomonas</taxon>
    </lineage>
</organism>
<accession>F9W3W7</accession>
<evidence type="ECO:0000256" key="1">
    <source>
        <dbReference type="SAM" id="Phobius"/>
    </source>
</evidence>
<evidence type="ECO:0000313" key="2">
    <source>
        <dbReference type="EMBL" id="CCD11845.1"/>
    </source>
</evidence>
<protein>
    <submittedName>
        <fullName evidence="2">WGS project CAEQ00000000 data, annotated contig 1119</fullName>
    </submittedName>
</protein>